<organism evidence="1 2">
    <name type="scientific">Streptomyces gulbargensis</name>
    <dbReference type="NCBI Taxonomy" id="364901"/>
    <lineage>
        <taxon>Bacteria</taxon>
        <taxon>Bacillati</taxon>
        <taxon>Actinomycetota</taxon>
        <taxon>Actinomycetes</taxon>
        <taxon>Kitasatosporales</taxon>
        <taxon>Streptomycetaceae</taxon>
        <taxon>Streptomyces</taxon>
    </lineage>
</organism>
<proteinExistence type="predicted"/>
<keyword evidence="2" id="KW-1185">Reference proteome</keyword>
<evidence type="ECO:0008006" key="3">
    <source>
        <dbReference type="Google" id="ProtNLM"/>
    </source>
</evidence>
<dbReference type="RefSeq" id="WP_345284893.1">
    <property type="nucleotide sequence ID" value="NZ_BAABAJ010000013.1"/>
</dbReference>
<dbReference type="Proteomes" id="UP001501000">
    <property type="component" value="Unassembled WGS sequence"/>
</dbReference>
<evidence type="ECO:0000313" key="1">
    <source>
        <dbReference type="EMBL" id="GAA3927599.1"/>
    </source>
</evidence>
<comment type="caution">
    <text evidence="1">The sequence shown here is derived from an EMBL/GenBank/DDBJ whole genome shotgun (WGS) entry which is preliminary data.</text>
</comment>
<reference evidence="2" key="1">
    <citation type="journal article" date="2019" name="Int. J. Syst. Evol. Microbiol.">
        <title>The Global Catalogue of Microorganisms (GCM) 10K type strain sequencing project: providing services to taxonomists for standard genome sequencing and annotation.</title>
        <authorList>
            <consortium name="The Broad Institute Genomics Platform"/>
            <consortium name="The Broad Institute Genome Sequencing Center for Infectious Disease"/>
            <person name="Wu L."/>
            <person name="Ma J."/>
        </authorList>
    </citation>
    <scope>NUCLEOTIDE SEQUENCE [LARGE SCALE GENOMIC DNA]</scope>
    <source>
        <strain evidence="2">JCM 16956</strain>
    </source>
</reference>
<dbReference type="InterPro" id="IPR025534">
    <property type="entry name" value="DUF4420"/>
</dbReference>
<accession>A0ABP7MPJ6</accession>
<sequence>MIDENLWKELEAPQPDRGRSTRRLFPESPHSIHIGVTHPARQRMLVVRAGARAADRARDLLLDLPETRGLSLSCSSVSNREFELQIFLTADDLRQVFTPLAEDIARAAKDAAPETVLEHAVRRFTRWQELLRHVGETGLGRDTRLGLYAELHYLRRHLMPALSADAAVRAWSGPEGSNQDFQLPSVAVEVKATSGKIAPTIRIANERQLDDRGVDRLVLVRIALDARRGGTGESLNSVVDDIRSALSTPAATARFEQQLAWAGYLPHQRHLYDEPRYTLRQTDLWNVDGEFPRIVETGLPAGVGNCSYEISVAGLEKHRTTTDEVTEVIRGTDG</sequence>
<name>A0ABP7MPJ6_9ACTN</name>
<dbReference type="EMBL" id="BAABAJ010000013">
    <property type="protein sequence ID" value="GAA3927599.1"/>
    <property type="molecule type" value="Genomic_DNA"/>
</dbReference>
<gene>
    <name evidence="1" type="ORF">GCM10022244_40950</name>
</gene>
<evidence type="ECO:0000313" key="2">
    <source>
        <dbReference type="Proteomes" id="UP001501000"/>
    </source>
</evidence>
<dbReference type="Pfam" id="PF14390">
    <property type="entry name" value="DUF4420"/>
    <property type="match status" value="1"/>
</dbReference>
<protein>
    <recommendedName>
        <fullName evidence="3">PD-(D/E)XK motif protein</fullName>
    </recommendedName>
</protein>